<sequence>MATKTAHAIAADGRRIDVDQAMAMIEKGQQLAGHFPNDEALDRARRVLEGEITSAEGYAELDAKYSR</sequence>
<comment type="caution">
    <text evidence="1">The sequence shown here is derived from an EMBL/GenBank/DDBJ whole genome shotgun (WGS) entry which is preliminary data.</text>
</comment>
<dbReference type="EMBL" id="NBXB01000038">
    <property type="protein sequence ID" value="RFA13090.1"/>
    <property type="molecule type" value="Genomic_DNA"/>
</dbReference>
<evidence type="ECO:0000313" key="1">
    <source>
        <dbReference type="EMBL" id="RFA13090.1"/>
    </source>
</evidence>
<protein>
    <recommendedName>
        <fullName evidence="3">Antitoxin VbhA domain-containing protein</fullName>
    </recommendedName>
</protein>
<dbReference type="Proteomes" id="UP000256541">
    <property type="component" value="Unassembled WGS sequence"/>
</dbReference>
<dbReference type="OrthoDB" id="5119105at2"/>
<accession>A0A3E0VTY1</accession>
<dbReference type="AlphaFoldDB" id="A0A3E0VTY1"/>
<name>A0A3E0VTY1_9MICO</name>
<dbReference type="RefSeq" id="WP_116412410.1">
    <property type="nucleotide sequence ID" value="NZ_NBXB01000038.1"/>
</dbReference>
<evidence type="ECO:0000313" key="2">
    <source>
        <dbReference type="Proteomes" id="UP000256541"/>
    </source>
</evidence>
<reference evidence="1 2" key="1">
    <citation type="submission" date="2017-04" db="EMBL/GenBank/DDBJ databases">
        <title>Comparative genome analysis of Subtercola boreus.</title>
        <authorList>
            <person name="Cho Y.-J."/>
            <person name="Cho A."/>
            <person name="Kim O.-S."/>
            <person name="Lee J.-I."/>
        </authorList>
    </citation>
    <scope>NUCLEOTIDE SEQUENCE [LARGE SCALE GENOMIC DNA]</scope>
    <source>
        <strain evidence="1 2">P27479</strain>
    </source>
</reference>
<evidence type="ECO:0008006" key="3">
    <source>
        <dbReference type="Google" id="ProtNLM"/>
    </source>
</evidence>
<proteinExistence type="predicted"/>
<organism evidence="1 2">
    <name type="scientific">Subtercola boreus</name>
    <dbReference type="NCBI Taxonomy" id="120213"/>
    <lineage>
        <taxon>Bacteria</taxon>
        <taxon>Bacillati</taxon>
        <taxon>Actinomycetota</taxon>
        <taxon>Actinomycetes</taxon>
        <taxon>Micrococcales</taxon>
        <taxon>Microbacteriaceae</taxon>
        <taxon>Subtercola</taxon>
    </lineage>
</organism>
<gene>
    <name evidence="1" type="ORF">B7R22_14340</name>
</gene>